<protein>
    <submittedName>
        <fullName evidence="1">Uncharacterized protein</fullName>
    </submittedName>
</protein>
<organism evidence="1 2">
    <name type="scientific">Periophthalmus magnuspinnatus</name>
    <dbReference type="NCBI Taxonomy" id="409849"/>
    <lineage>
        <taxon>Eukaryota</taxon>
        <taxon>Metazoa</taxon>
        <taxon>Chordata</taxon>
        <taxon>Craniata</taxon>
        <taxon>Vertebrata</taxon>
        <taxon>Euteleostomi</taxon>
        <taxon>Actinopterygii</taxon>
        <taxon>Neopterygii</taxon>
        <taxon>Teleostei</taxon>
        <taxon>Neoteleostei</taxon>
        <taxon>Acanthomorphata</taxon>
        <taxon>Gobiaria</taxon>
        <taxon>Gobiiformes</taxon>
        <taxon>Gobioidei</taxon>
        <taxon>Gobiidae</taxon>
        <taxon>Oxudercinae</taxon>
        <taxon>Periophthalmus</taxon>
    </lineage>
</organism>
<sequence>EGGIFRLGMVLEDIKEMINKNMYEQISPPQSSSTPLSCDLHIKPHVLCMSPPSLPLSLHK</sequence>
<accession>A0A3B4AZF1</accession>
<evidence type="ECO:0000313" key="1">
    <source>
        <dbReference type="Ensembl" id="ENSPMGP00000021726.1"/>
    </source>
</evidence>
<name>A0A3B4AZF1_9GOBI</name>
<evidence type="ECO:0000313" key="2">
    <source>
        <dbReference type="Proteomes" id="UP000261520"/>
    </source>
</evidence>
<dbReference type="Proteomes" id="UP000261520">
    <property type="component" value="Unplaced"/>
</dbReference>
<reference evidence="1" key="2">
    <citation type="submission" date="2025-09" db="UniProtKB">
        <authorList>
            <consortium name="Ensembl"/>
        </authorList>
    </citation>
    <scope>IDENTIFICATION</scope>
</reference>
<dbReference type="STRING" id="409849.ENSPMGP00000021726"/>
<dbReference type="Ensembl" id="ENSPMGT00000023144.1">
    <property type="protein sequence ID" value="ENSPMGP00000021726.1"/>
    <property type="gene ID" value="ENSPMGG00000017591.1"/>
</dbReference>
<keyword evidence="2" id="KW-1185">Reference proteome</keyword>
<proteinExistence type="predicted"/>
<reference evidence="1" key="1">
    <citation type="submission" date="2025-08" db="UniProtKB">
        <authorList>
            <consortium name="Ensembl"/>
        </authorList>
    </citation>
    <scope>IDENTIFICATION</scope>
</reference>
<dbReference type="AlphaFoldDB" id="A0A3B4AZF1"/>